<reference evidence="1 2" key="1">
    <citation type="submission" date="2021-06" db="EMBL/GenBank/DDBJ databases">
        <title>Gemonas diversity in paddy soil.</title>
        <authorList>
            <person name="Liu G."/>
        </authorList>
    </citation>
    <scope>NUCLEOTIDE SEQUENCE [LARGE SCALE GENOMIC DNA]</scope>
    <source>
        <strain evidence="1 2">RG29</strain>
    </source>
</reference>
<accession>A0ABX8JPD4</accession>
<dbReference type="Proteomes" id="UP000683493">
    <property type="component" value="Chromosome"/>
</dbReference>
<name>A0ABX8JPD4_9BACT</name>
<protein>
    <submittedName>
        <fullName evidence="1">Uncharacterized protein</fullName>
    </submittedName>
</protein>
<sequence length="115" mass="13118">MIRIMIENGIGGIWPAVPETLFLSIRVNPTSLLSVINRYKWMEAYPDGMKRWMVVNGTCLTMEQVYSCPADGDMFEWAALLLDEIAVATRKRRELARQRRVDLVSGINEPLTFGL</sequence>
<evidence type="ECO:0000313" key="2">
    <source>
        <dbReference type="Proteomes" id="UP000683493"/>
    </source>
</evidence>
<gene>
    <name evidence="1" type="ORF">KP005_18395</name>
</gene>
<organism evidence="1 2">
    <name type="scientific">Geomonas diazotrophica</name>
    <dbReference type="NCBI Taxonomy" id="2843197"/>
    <lineage>
        <taxon>Bacteria</taxon>
        <taxon>Pseudomonadati</taxon>
        <taxon>Thermodesulfobacteriota</taxon>
        <taxon>Desulfuromonadia</taxon>
        <taxon>Geobacterales</taxon>
        <taxon>Geobacteraceae</taxon>
        <taxon>Geomonas</taxon>
    </lineage>
</organism>
<keyword evidence="2" id="KW-1185">Reference proteome</keyword>
<dbReference type="EMBL" id="CP076724">
    <property type="protein sequence ID" value="QWV97290.1"/>
    <property type="molecule type" value="Genomic_DNA"/>
</dbReference>
<proteinExistence type="predicted"/>
<evidence type="ECO:0000313" key="1">
    <source>
        <dbReference type="EMBL" id="QWV97290.1"/>
    </source>
</evidence>